<evidence type="ECO:0000313" key="1">
    <source>
        <dbReference type="EMBL" id="KAK1886934.1"/>
    </source>
</evidence>
<reference evidence="1" key="1">
    <citation type="submission" date="2023-04" db="EMBL/GenBank/DDBJ databases">
        <title>Chromosome-level genome of Chaenocephalus aceratus.</title>
        <authorList>
            <person name="Park H."/>
        </authorList>
    </citation>
    <scope>NUCLEOTIDE SEQUENCE</scope>
    <source>
        <strain evidence="1">DE</strain>
        <tissue evidence="1">Muscle</tissue>
    </source>
</reference>
<dbReference type="Proteomes" id="UP001228049">
    <property type="component" value="Unassembled WGS sequence"/>
</dbReference>
<proteinExistence type="predicted"/>
<gene>
    <name evidence="1" type="ORF">KUDE01_030648</name>
</gene>
<name>A0AAD9BS17_DISEL</name>
<protein>
    <submittedName>
        <fullName evidence="1">Protein FAM200A</fullName>
    </submittedName>
</protein>
<accession>A0AAD9BS17</accession>
<dbReference type="EMBL" id="JASDAP010000020">
    <property type="protein sequence ID" value="KAK1886934.1"/>
    <property type="molecule type" value="Genomic_DNA"/>
</dbReference>
<keyword evidence="2" id="KW-1185">Reference proteome</keyword>
<dbReference type="AlphaFoldDB" id="A0AAD9BS17"/>
<sequence length="131" mass="14933">MISAVNAFKAKLGVWTSHLGNRTLHHFPNLEKMSQAIEDKEAYHPEQSKESGFWGLVSREKFPLLTACALKVSAYFGSTYLCKMAFSQMKIIKSKYRSRLTDRHLTDCLRLAVCSYEPDYKALTDSVQPSH</sequence>
<comment type="caution">
    <text evidence="1">The sequence shown here is derived from an EMBL/GenBank/DDBJ whole genome shotgun (WGS) entry which is preliminary data.</text>
</comment>
<dbReference type="PANTHER" id="PTHR45913:SF21">
    <property type="entry name" value="DUF4371 DOMAIN-CONTAINING PROTEIN"/>
    <property type="match status" value="1"/>
</dbReference>
<evidence type="ECO:0000313" key="2">
    <source>
        <dbReference type="Proteomes" id="UP001228049"/>
    </source>
</evidence>
<dbReference type="PANTHER" id="PTHR45913">
    <property type="entry name" value="EPM2A-INTERACTING PROTEIN 1"/>
    <property type="match status" value="1"/>
</dbReference>
<organism evidence="1 2">
    <name type="scientific">Dissostichus eleginoides</name>
    <name type="common">Patagonian toothfish</name>
    <name type="synonym">Dissostichus amissus</name>
    <dbReference type="NCBI Taxonomy" id="100907"/>
    <lineage>
        <taxon>Eukaryota</taxon>
        <taxon>Metazoa</taxon>
        <taxon>Chordata</taxon>
        <taxon>Craniata</taxon>
        <taxon>Vertebrata</taxon>
        <taxon>Euteleostomi</taxon>
        <taxon>Actinopterygii</taxon>
        <taxon>Neopterygii</taxon>
        <taxon>Teleostei</taxon>
        <taxon>Neoteleostei</taxon>
        <taxon>Acanthomorphata</taxon>
        <taxon>Eupercaria</taxon>
        <taxon>Perciformes</taxon>
        <taxon>Notothenioidei</taxon>
        <taxon>Nototheniidae</taxon>
        <taxon>Dissostichus</taxon>
    </lineage>
</organism>